<comment type="caution">
    <text evidence="3">The sequence shown here is derived from an EMBL/GenBank/DDBJ whole genome shotgun (WGS) entry which is preliminary data.</text>
</comment>
<feature type="transmembrane region" description="Helical" evidence="1">
    <location>
        <begin position="183"/>
        <end position="203"/>
    </location>
</feature>
<evidence type="ECO:0000313" key="3">
    <source>
        <dbReference type="EMBL" id="OEH87041.1"/>
    </source>
</evidence>
<reference evidence="3 4" key="1">
    <citation type="submission" date="2016-09" db="EMBL/GenBank/DDBJ databases">
        <title>Desulfuribacillus arsenicus sp. nov., an obligately anaerobic, dissimilatory arsenic- and antimonate-reducing bacterium isolated from anoxic sediments.</title>
        <authorList>
            <person name="Abin C.A."/>
            <person name="Hollibaugh J.T."/>
        </authorList>
    </citation>
    <scope>NUCLEOTIDE SEQUENCE [LARGE SCALE GENOMIC DNA]</scope>
    <source>
        <strain evidence="3 4">MLFW-2</strain>
    </source>
</reference>
<keyword evidence="1" id="KW-1133">Transmembrane helix</keyword>
<dbReference type="GO" id="GO:0009636">
    <property type="term" value="P:response to toxic substance"/>
    <property type="evidence" value="ECO:0007669"/>
    <property type="project" value="TreeGrafter"/>
</dbReference>
<feature type="domain" description="DUF1648" evidence="2">
    <location>
        <begin position="10"/>
        <end position="51"/>
    </location>
</feature>
<sequence length="210" mass="24228">MKINKGIWFVIALSIVGTFVIYPSLPEQIPVHWNVKGEIDRYSDKWFAIVTASFPILFAALMIFLPKIDPRRDSYQKHQKAYVIFMNVLLVFFVLLHWVTVGVSLGYEINVGLFIGSAVGVLFIVIGNYMGQIRHNYFFGIRTPWTLANEQVWFKTHRRGGWIFIIAGILFIINGFTGNETLIIGSLIFLFTSIAYITVYSYLEFRKIEK</sequence>
<feature type="transmembrane region" description="Helical" evidence="1">
    <location>
        <begin position="81"/>
        <end position="99"/>
    </location>
</feature>
<dbReference type="EMBL" id="MJAT01000001">
    <property type="protein sequence ID" value="OEH87041.1"/>
    <property type="molecule type" value="Genomic_DNA"/>
</dbReference>
<dbReference type="AlphaFoldDB" id="A0A1E5LA91"/>
<dbReference type="Proteomes" id="UP000095255">
    <property type="component" value="Unassembled WGS sequence"/>
</dbReference>
<proteinExistence type="predicted"/>
<dbReference type="PANTHER" id="PTHR37810">
    <property type="entry name" value="IMMUNITY PROTEIN SDPI"/>
    <property type="match status" value="1"/>
</dbReference>
<feature type="transmembrane region" description="Helical" evidence="1">
    <location>
        <begin position="111"/>
        <end position="130"/>
    </location>
</feature>
<feature type="transmembrane region" description="Helical" evidence="1">
    <location>
        <begin position="45"/>
        <end position="65"/>
    </location>
</feature>
<gene>
    <name evidence="3" type="ORF">BHU72_00885</name>
</gene>
<dbReference type="InterPro" id="IPR025962">
    <property type="entry name" value="SdpI/YhfL"/>
</dbReference>
<keyword evidence="1" id="KW-0472">Membrane</keyword>
<dbReference type="InterPro" id="IPR012867">
    <property type="entry name" value="DUF1648"/>
</dbReference>
<feature type="transmembrane region" description="Helical" evidence="1">
    <location>
        <begin position="7"/>
        <end position="25"/>
    </location>
</feature>
<organism evidence="3 4">
    <name type="scientific">Desulfuribacillus stibiiarsenatis</name>
    <dbReference type="NCBI Taxonomy" id="1390249"/>
    <lineage>
        <taxon>Bacteria</taxon>
        <taxon>Bacillati</taxon>
        <taxon>Bacillota</taxon>
        <taxon>Desulfuribacillia</taxon>
        <taxon>Desulfuribacillales</taxon>
        <taxon>Desulfuribacillaceae</taxon>
        <taxon>Desulfuribacillus</taxon>
    </lineage>
</organism>
<accession>A0A1E5LA91</accession>
<protein>
    <recommendedName>
        <fullName evidence="2">DUF1648 domain-containing protein</fullName>
    </recommendedName>
</protein>
<keyword evidence="1" id="KW-0812">Transmembrane</keyword>
<dbReference type="Pfam" id="PF07853">
    <property type="entry name" value="DUF1648"/>
    <property type="match status" value="1"/>
</dbReference>
<dbReference type="PIRSF" id="PIRSF038959">
    <property type="entry name" value="SdpI"/>
    <property type="match status" value="1"/>
</dbReference>
<dbReference type="InterPro" id="IPR026272">
    <property type="entry name" value="SdpI"/>
</dbReference>
<feature type="transmembrane region" description="Helical" evidence="1">
    <location>
        <begin position="160"/>
        <end position="177"/>
    </location>
</feature>
<evidence type="ECO:0000256" key="1">
    <source>
        <dbReference type="SAM" id="Phobius"/>
    </source>
</evidence>
<dbReference type="PANTHER" id="PTHR37810:SF5">
    <property type="entry name" value="IMMUNITY PROTEIN SDPI"/>
    <property type="match status" value="1"/>
</dbReference>
<dbReference type="STRING" id="1390249.BHU72_00885"/>
<evidence type="ECO:0000259" key="2">
    <source>
        <dbReference type="Pfam" id="PF07853"/>
    </source>
</evidence>
<name>A0A1E5LA91_9FIRM</name>
<keyword evidence="4" id="KW-1185">Reference proteome</keyword>
<evidence type="ECO:0000313" key="4">
    <source>
        <dbReference type="Proteomes" id="UP000095255"/>
    </source>
</evidence>
<dbReference type="Pfam" id="PF13630">
    <property type="entry name" value="SdpI"/>
    <property type="match status" value="1"/>
</dbReference>